<sequence>MIIFRHFTLSIYYQYDPDRVSTCPLTVHALLHIADGIEAMGPVWTYWAFPMERFCGLISRHINSHRFPFANIDSYVTAIAQLDQIKLRYNAYDQLSLVPEDAENSREFFFEGYDHSTLLYPRIKKPNICAGLHKQIIAALATRYDKHISAVRPHFFSECVEFWGRIRRQGASDTMRAAQMTKSVAEDGRDASFVRYELLVDKYARFKNRKPLLELKTFYGQIQYFIVVQIPANDDLSLATSDTVILASIVRCKTVSHRTNPLGMESYQTMGGTDVVDIGTIQCLVGRIFDRGYWTIIDRSPETIMTPSAVVD</sequence>
<reference evidence="1" key="1">
    <citation type="submission" date="2020-11" db="EMBL/GenBank/DDBJ databases">
        <authorList>
            <consortium name="DOE Joint Genome Institute"/>
            <person name="Ahrendt S."/>
            <person name="Riley R."/>
            <person name="Andreopoulos W."/>
            <person name="Labutti K."/>
            <person name="Pangilinan J."/>
            <person name="Ruiz-Duenas F.J."/>
            <person name="Barrasa J.M."/>
            <person name="Sanchez-Garcia M."/>
            <person name="Camarero S."/>
            <person name="Miyauchi S."/>
            <person name="Serrano A."/>
            <person name="Linde D."/>
            <person name="Babiker R."/>
            <person name="Drula E."/>
            <person name="Ayuso-Fernandez I."/>
            <person name="Pacheco R."/>
            <person name="Padilla G."/>
            <person name="Ferreira P."/>
            <person name="Barriuso J."/>
            <person name="Kellner H."/>
            <person name="Castanera R."/>
            <person name="Alfaro M."/>
            <person name="Ramirez L."/>
            <person name="Pisabarro A.G."/>
            <person name="Kuo A."/>
            <person name="Tritt A."/>
            <person name="Lipzen A."/>
            <person name="He G."/>
            <person name="Yan M."/>
            <person name="Ng V."/>
            <person name="Cullen D."/>
            <person name="Martin F."/>
            <person name="Rosso M.-N."/>
            <person name="Henrissat B."/>
            <person name="Hibbett D."/>
            <person name="Martinez A.T."/>
            <person name="Grigoriev I.V."/>
        </authorList>
    </citation>
    <scope>NUCLEOTIDE SEQUENCE</scope>
    <source>
        <strain evidence="1">CIRM-BRFM 674</strain>
    </source>
</reference>
<proteinExistence type="predicted"/>
<comment type="caution">
    <text evidence="1">The sequence shown here is derived from an EMBL/GenBank/DDBJ whole genome shotgun (WGS) entry which is preliminary data.</text>
</comment>
<name>A0A9P5YRZ8_9AGAR</name>
<keyword evidence="2" id="KW-1185">Reference proteome</keyword>
<accession>A0A9P5YRZ8</accession>
<protein>
    <submittedName>
        <fullName evidence="1">Uncharacterized protein</fullName>
    </submittedName>
</protein>
<dbReference type="Proteomes" id="UP000807469">
    <property type="component" value="Unassembled WGS sequence"/>
</dbReference>
<evidence type="ECO:0000313" key="2">
    <source>
        <dbReference type="Proteomes" id="UP000807469"/>
    </source>
</evidence>
<dbReference type="EMBL" id="MU155489">
    <property type="protein sequence ID" value="KAF9472876.1"/>
    <property type="molecule type" value="Genomic_DNA"/>
</dbReference>
<dbReference type="AlphaFoldDB" id="A0A9P5YRZ8"/>
<dbReference type="OrthoDB" id="6613063at2759"/>
<organism evidence="1 2">
    <name type="scientific">Pholiota conissans</name>
    <dbReference type="NCBI Taxonomy" id="109636"/>
    <lineage>
        <taxon>Eukaryota</taxon>
        <taxon>Fungi</taxon>
        <taxon>Dikarya</taxon>
        <taxon>Basidiomycota</taxon>
        <taxon>Agaricomycotina</taxon>
        <taxon>Agaricomycetes</taxon>
        <taxon>Agaricomycetidae</taxon>
        <taxon>Agaricales</taxon>
        <taxon>Agaricineae</taxon>
        <taxon>Strophariaceae</taxon>
        <taxon>Pholiota</taxon>
    </lineage>
</organism>
<evidence type="ECO:0000313" key="1">
    <source>
        <dbReference type="EMBL" id="KAF9472876.1"/>
    </source>
</evidence>
<gene>
    <name evidence="1" type="ORF">BDN70DRAFT_818022</name>
</gene>